<name>A0A2P2K5W1_RHIMU</name>
<reference evidence="1" key="1">
    <citation type="submission" date="2018-02" db="EMBL/GenBank/DDBJ databases">
        <title>Rhizophora mucronata_Transcriptome.</title>
        <authorList>
            <person name="Meera S.P."/>
            <person name="Sreeshan A."/>
            <person name="Augustine A."/>
        </authorList>
    </citation>
    <scope>NUCLEOTIDE SEQUENCE</scope>
    <source>
        <tissue evidence="1">Leaf</tissue>
    </source>
</reference>
<sequence>MIISDLNAHNTDYFLWMIVHVNDGFYWID</sequence>
<dbReference type="AlphaFoldDB" id="A0A2P2K5W1"/>
<accession>A0A2P2K5W1</accession>
<evidence type="ECO:0000313" key="1">
    <source>
        <dbReference type="EMBL" id="MBX01125.1"/>
    </source>
</evidence>
<protein>
    <submittedName>
        <fullName evidence="1">Uncharacterized protein</fullName>
    </submittedName>
</protein>
<dbReference type="EMBL" id="GGEC01020641">
    <property type="protein sequence ID" value="MBX01125.1"/>
    <property type="molecule type" value="Transcribed_RNA"/>
</dbReference>
<proteinExistence type="predicted"/>
<organism evidence="1">
    <name type="scientific">Rhizophora mucronata</name>
    <name type="common">Asiatic mangrove</name>
    <dbReference type="NCBI Taxonomy" id="61149"/>
    <lineage>
        <taxon>Eukaryota</taxon>
        <taxon>Viridiplantae</taxon>
        <taxon>Streptophyta</taxon>
        <taxon>Embryophyta</taxon>
        <taxon>Tracheophyta</taxon>
        <taxon>Spermatophyta</taxon>
        <taxon>Magnoliopsida</taxon>
        <taxon>eudicotyledons</taxon>
        <taxon>Gunneridae</taxon>
        <taxon>Pentapetalae</taxon>
        <taxon>rosids</taxon>
        <taxon>fabids</taxon>
        <taxon>Malpighiales</taxon>
        <taxon>Rhizophoraceae</taxon>
        <taxon>Rhizophora</taxon>
    </lineage>
</organism>